<dbReference type="Gene3D" id="3.40.30.10">
    <property type="entry name" value="Glutaredoxin"/>
    <property type="match status" value="1"/>
</dbReference>
<dbReference type="OrthoDB" id="2121326at2759"/>
<reference evidence="8" key="2">
    <citation type="journal article" date="2022" name="Hortic Res">
        <title>The genome of Dioscorea zingiberensis sheds light on the biosynthesis, origin and evolution of the medicinally important diosgenin saponins.</title>
        <authorList>
            <person name="Li Y."/>
            <person name="Tan C."/>
            <person name="Li Z."/>
            <person name="Guo J."/>
            <person name="Li S."/>
            <person name="Chen X."/>
            <person name="Wang C."/>
            <person name="Dai X."/>
            <person name="Yang H."/>
            <person name="Song W."/>
            <person name="Hou L."/>
            <person name="Xu J."/>
            <person name="Tong Z."/>
            <person name="Xu A."/>
            <person name="Yuan X."/>
            <person name="Wang W."/>
            <person name="Yang Q."/>
            <person name="Chen L."/>
            <person name="Sun Z."/>
            <person name="Wang K."/>
            <person name="Pan B."/>
            <person name="Chen J."/>
            <person name="Bao Y."/>
            <person name="Liu F."/>
            <person name="Qi X."/>
            <person name="Gang D.R."/>
            <person name="Wen J."/>
            <person name="Li J."/>
        </authorList>
    </citation>
    <scope>NUCLEOTIDE SEQUENCE</scope>
    <source>
        <strain evidence="8">Dzin_1.0</strain>
    </source>
</reference>
<comment type="caution">
    <text evidence="8">The sequence shown here is derived from an EMBL/GenBank/DDBJ whole genome shotgun (WGS) entry which is preliminary data.</text>
</comment>
<evidence type="ECO:0000256" key="5">
    <source>
        <dbReference type="ARBA" id="ARBA00023284"/>
    </source>
</evidence>
<evidence type="ECO:0000256" key="6">
    <source>
        <dbReference type="ARBA" id="ARBA00056742"/>
    </source>
</evidence>
<evidence type="ECO:0000256" key="2">
    <source>
        <dbReference type="ARBA" id="ARBA00022448"/>
    </source>
</evidence>
<dbReference type="PANTHER" id="PTHR43601:SF32">
    <property type="entry name" value="THIOREDOXIN-LIKE 2-2, CHLOROPLASTIC"/>
    <property type="match status" value="1"/>
</dbReference>
<evidence type="ECO:0000313" key="8">
    <source>
        <dbReference type="EMBL" id="KAJ0987435.1"/>
    </source>
</evidence>
<dbReference type="GO" id="GO:0045454">
    <property type="term" value="P:cell redox homeostasis"/>
    <property type="evidence" value="ECO:0007669"/>
    <property type="project" value="TreeGrafter"/>
</dbReference>
<evidence type="ECO:0000259" key="7">
    <source>
        <dbReference type="Pfam" id="PF00085"/>
    </source>
</evidence>
<dbReference type="FunFam" id="3.40.30.10:FF:000199">
    <property type="entry name" value="Thioredoxin-like 1-2, chloroplastic"/>
    <property type="match status" value="1"/>
</dbReference>
<dbReference type="SUPFAM" id="SSF52833">
    <property type="entry name" value="Thioredoxin-like"/>
    <property type="match status" value="1"/>
</dbReference>
<evidence type="ECO:0000256" key="3">
    <source>
        <dbReference type="ARBA" id="ARBA00022982"/>
    </source>
</evidence>
<sequence>MAVSLRSGMSFPGSCYETGMENKRRVDVLPLDQSMTWKSTTELKGRQVAVREERVQNQKPMSVCIPRALRWWEKSMTANMTEIQSAQELVDALIHAGDKLVIVDFYSPGCGGCKALHPKICQLAELNPETLFLKVNYEELKPMCHKLHIHVLPFFKFYRGAQGHLCSFSCTNATIKKFKDALQKHGRDQCSIGPAKGLEVSELLSLASTGEIDLSYSLSSSMEERSSSVFWN</sequence>
<accession>A0A9D5HS90</accession>
<organism evidence="8 9">
    <name type="scientific">Dioscorea zingiberensis</name>
    <dbReference type="NCBI Taxonomy" id="325984"/>
    <lineage>
        <taxon>Eukaryota</taxon>
        <taxon>Viridiplantae</taxon>
        <taxon>Streptophyta</taxon>
        <taxon>Embryophyta</taxon>
        <taxon>Tracheophyta</taxon>
        <taxon>Spermatophyta</taxon>
        <taxon>Magnoliopsida</taxon>
        <taxon>Liliopsida</taxon>
        <taxon>Dioscoreales</taxon>
        <taxon>Dioscoreaceae</taxon>
        <taxon>Dioscorea</taxon>
    </lineage>
</organism>
<dbReference type="PANTHER" id="PTHR43601">
    <property type="entry name" value="THIOREDOXIN, MITOCHONDRIAL"/>
    <property type="match status" value="1"/>
</dbReference>
<dbReference type="CDD" id="cd02947">
    <property type="entry name" value="TRX_family"/>
    <property type="match status" value="1"/>
</dbReference>
<keyword evidence="3" id="KW-0249">Electron transport</keyword>
<dbReference type="AlphaFoldDB" id="A0A9D5HS90"/>
<comment type="function">
    <text evidence="6">Probable thiol-disulfide oxidoreductase that may participate in various redox reactions.</text>
</comment>
<dbReference type="GO" id="GO:0009507">
    <property type="term" value="C:chloroplast"/>
    <property type="evidence" value="ECO:0007669"/>
    <property type="project" value="UniProtKB-ARBA"/>
</dbReference>
<protein>
    <recommendedName>
        <fullName evidence="7">Thioredoxin domain-containing protein</fullName>
    </recommendedName>
</protein>
<keyword evidence="9" id="KW-1185">Reference proteome</keyword>
<keyword evidence="4" id="KW-1015">Disulfide bond</keyword>
<reference evidence="8" key="1">
    <citation type="submission" date="2021-03" db="EMBL/GenBank/DDBJ databases">
        <authorList>
            <person name="Li Z."/>
            <person name="Yang C."/>
        </authorList>
    </citation>
    <scope>NUCLEOTIDE SEQUENCE</scope>
    <source>
        <strain evidence="8">Dzin_1.0</strain>
        <tissue evidence="8">Leaf</tissue>
    </source>
</reference>
<dbReference type="Proteomes" id="UP001085076">
    <property type="component" value="Miscellaneous, Linkage group lg01"/>
</dbReference>
<proteinExistence type="inferred from homology"/>
<feature type="domain" description="Thioredoxin" evidence="7">
    <location>
        <begin position="91"/>
        <end position="162"/>
    </location>
</feature>
<keyword evidence="2" id="KW-0813">Transport</keyword>
<comment type="similarity">
    <text evidence="1">Belongs to the thioredoxin family.</text>
</comment>
<dbReference type="Pfam" id="PF00085">
    <property type="entry name" value="Thioredoxin"/>
    <property type="match status" value="1"/>
</dbReference>
<dbReference type="InterPro" id="IPR013766">
    <property type="entry name" value="Thioredoxin_domain"/>
</dbReference>
<gene>
    <name evidence="8" type="ORF">J5N97_005791</name>
</gene>
<dbReference type="EMBL" id="JAGGNH010000001">
    <property type="protein sequence ID" value="KAJ0987435.1"/>
    <property type="molecule type" value="Genomic_DNA"/>
</dbReference>
<evidence type="ECO:0000256" key="1">
    <source>
        <dbReference type="ARBA" id="ARBA00008987"/>
    </source>
</evidence>
<name>A0A9D5HS90_9LILI</name>
<evidence type="ECO:0000256" key="4">
    <source>
        <dbReference type="ARBA" id="ARBA00023157"/>
    </source>
</evidence>
<evidence type="ECO:0000313" key="9">
    <source>
        <dbReference type="Proteomes" id="UP001085076"/>
    </source>
</evidence>
<keyword evidence="5" id="KW-0676">Redox-active center</keyword>
<dbReference type="InterPro" id="IPR036249">
    <property type="entry name" value="Thioredoxin-like_sf"/>
</dbReference>